<keyword evidence="2" id="KW-0378">Hydrolase</keyword>
<dbReference type="AlphaFoldDB" id="A0A6B1IBC2"/>
<dbReference type="InterPro" id="IPR029069">
    <property type="entry name" value="HotDog_dom_sf"/>
</dbReference>
<dbReference type="Gene3D" id="3.10.129.10">
    <property type="entry name" value="Hotdog Thioesterase"/>
    <property type="match status" value="1"/>
</dbReference>
<dbReference type="PANTHER" id="PTHR31793">
    <property type="entry name" value="4-HYDROXYBENZOYL-COA THIOESTERASE FAMILY MEMBER"/>
    <property type="match status" value="1"/>
</dbReference>
<sequence length="139" mass="14975">MPASGSDMGTYTADIDVRFRDIDAMGHVNNAVYATYIEQARTRYFSDVLDADLSRVSTVLASISIDFRRPVELVDGEVTVTVDVADLGRSSATMVHEVRAGGEAAAEAEATLVSLDPETGDPAPIPEEHRAAMESYHDL</sequence>
<evidence type="ECO:0000313" key="5">
    <source>
        <dbReference type="Proteomes" id="UP000452321"/>
    </source>
</evidence>
<evidence type="ECO:0000256" key="1">
    <source>
        <dbReference type="ARBA" id="ARBA00005953"/>
    </source>
</evidence>
<evidence type="ECO:0000313" key="6">
    <source>
        <dbReference type="Proteomes" id="UP000460194"/>
    </source>
</evidence>
<comment type="similarity">
    <text evidence="1">Belongs to the 4-hydroxybenzoyl-CoA thioesterase family.</text>
</comment>
<dbReference type="Proteomes" id="UP000452321">
    <property type="component" value="Unassembled WGS sequence"/>
</dbReference>
<dbReference type="Pfam" id="PF13279">
    <property type="entry name" value="4HBT_2"/>
    <property type="match status" value="1"/>
</dbReference>
<dbReference type="EMBL" id="WMEO01000002">
    <property type="protein sequence ID" value="MYL15466.1"/>
    <property type="molecule type" value="Genomic_DNA"/>
</dbReference>
<evidence type="ECO:0000313" key="4">
    <source>
        <dbReference type="EMBL" id="MYL66538.1"/>
    </source>
</evidence>
<gene>
    <name evidence="4" type="ORF">GLW30_02160</name>
    <name evidence="3" type="ORF">GLW36_02240</name>
</gene>
<comment type="caution">
    <text evidence="3">The sequence shown here is derived from an EMBL/GenBank/DDBJ whole genome shotgun (WGS) entry which is preliminary data.</text>
</comment>
<dbReference type="GO" id="GO:0047617">
    <property type="term" value="F:fatty acyl-CoA hydrolase activity"/>
    <property type="evidence" value="ECO:0007669"/>
    <property type="project" value="TreeGrafter"/>
</dbReference>
<organism evidence="3 6">
    <name type="scientific">Halorubrum distributum</name>
    <dbReference type="NCBI Taxonomy" id="29283"/>
    <lineage>
        <taxon>Archaea</taxon>
        <taxon>Methanobacteriati</taxon>
        <taxon>Methanobacteriota</taxon>
        <taxon>Stenosarchaea group</taxon>
        <taxon>Halobacteria</taxon>
        <taxon>Halobacteriales</taxon>
        <taxon>Haloferacaceae</taxon>
        <taxon>Halorubrum</taxon>
        <taxon>Halorubrum distributum group</taxon>
    </lineage>
</organism>
<dbReference type="CDD" id="cd00586">
    <property type="entry name" value="4HBT"/>
    <property type="match status" value="1"/>
</dbReference>
<name>A0A6B1IBC2_9EURY</name>
<dbReference type="InterPro" id="IPR050563">
    <property type="entry name" value="4-hydroxybenzoyl-CoA_TE"/>
</dbReference>
<evidence type="ECO:0000313" key="3">
    <source>
        <dbReference type="EMBL" id="MYL15466.1"/>
    </source>
</evidence>
<reference evidence="5 6" key="1">
    <citation type="submission" date="2019-11" db="EMBL/GenBank/DDBJ databases">
        <title>Genome sequences of 17 halophilic strains isolated from different environments.</title>
        <authorList>
            <person name="Furrow R.E."/>
        </authorList>
    </citation>
    <scope>NUCLEOTIDE SEQUENCE [LARGE SCALE GENOMIC DNA]</scope>
    <source>
        <strain evidence="4 5">22502_06_Cabo</strain>
        <strain evidence="3 6">22517_05_Cabo</strain>
    </source>
</reference>
<evidence type="ECO:0000256" key="2">
    <source>
        <dbReference type="ARBA" id="ARBA00022801"/>
    </source>
</evidence>
<proteinExistence type="inferred from homology"/>
<dbReference type="SUPFAM" id="SSF54637">
    <property type="entry name" value="Thioesterase/thiol ester dehydrase-isomerase"/>
    <property type="match status" value="1"/>
</dbReference>
<dbReference type="EMBL" id="WMFC01000002">
    <property type="protein sequence ID" value="MYL66538.1"/>
    <property type="molecule type" value="Genomic_DNA"/>
</dbReference>
<dbReference type="Proteomes" id="UP000460194">
    <property type="component" value="Unassembled WGS sequence"/>
</dbReference>
<dbReference type="PANTHER" id="PTHR31793:SF27">
    <property type="entry name" value="NOVEL THIOESTERASE SUPERFAMILY DOMAIN AND SAPOSIN A-TYPE DOMAIN CONTAINING PROTEIN (0610012H03RIK)"/>
    <property type="match status" value="1"/>
</dbReference>
<accession>A0A6B1IBC2</accession>
<protein>
    <submittedName>
        <fullName evidence="3">Acyl-CoA thioesterase</fullName>
    </submittedName>
</protein>